<name>A0A850DPA2_9MICO</name>
<evidence type="ECO:0000256" key="2">
    <source>
        <dbReference type="ARBA" id="ARBA00008034"/>
    </source>
</evidence>
<comment type="caution">
    <text evidence="10">The sequence shown here is derived from an EMBL/GenBank/DDBJ whole genome shotgun (WGS) entry which is preliminary data.</text>
</comment>
<dbReference type="EMBL" id="JABMCG010000086">
    <property type="protein sequence ID" value="NUU27297.1"/>
    <property type="molecule type" value="Genomic_DNA"/>
</dbReference>
<keyword evidence="6" id="KW-0813">Transport</keyword>
<evidence type="ECO:0000256" key="6">
    <source>
        <dbReference type="RuleBase" id="RU003943"/>
    </source>
</evidence>
<dbReference type="PANTHER" id="PTHR30477">
    <property type="entry name" value="ABC-TRANSPORTER METAL-BINDING PROTEIN"/>
    <property type="match status" value="1"/>
</dbReference>
<feature type="region of interest" description="Disordered" evidence="7">
    <location>
        <begin position="281"/>
        <end position="315"/>
    </location>
</feature>
<dbReference type="GeneID" id="95322817"/>
<evidence type="ECO:0000256" key="1">
    <source>
        <dbReference type="ARBA" id="ARBA00004141"/>
    </source>
</evidence>
<keyword evidence="3 6" id="KW-0812">Transmembrane</keyword>
<feature type="transmembrane region" description="Helical" evidence="8">
    <location>
        <begin position="225"/>
        <end position="247"/>
    </location>
</feature>
<feature type="transmembrane region" description="Helical" evidence="8">
    <location>
        <begin position="63"/>
        <end position="86"/>
    </location>
</feature>
<dbReference type="InterPro" id="IPR001626">
    <property type="entry name" value="ABC_TroCD"/>
</dbReference>
<dbReference type="Gene3D" id="1.10.3470.10">
    <property type="entry name" value="ABC transporter involved in vitamin B12 uptake, BtuC"/>
    <property type="match status" value="1"/>
</dbReference>
<protein>
    <submittedName>
        <fullName evidence="10">Metal ABC transporter permease</fullName>
    </submittedName>
</protein>
<comment type="subcellular location">
    <subcellularLocation>
        <location evidence="6">Cell membrane</location>
        <topology evidence="6">Multi-pass membrane protein</topology>
    </subcellularLocation>
    <subcellularLocation>
        <location evidence="1">Membrane</location>
        <topology evidence="1">Multi-pass membrane protein</topology>
    </subcellularLocation>
</comment>
<feature type="transmembrane region" description="Helical" evidence="8">
    <location>
        <begin position="138"/>
        <end position="159"/>
    </location>
</feature>
<keyword evidence="5 8" id="KW-0472">Membrane</keyword>
<feature type="transmembrane region" description="Helical" evidence="8">
    <location>
        <begin position="253"/>
        <end position="272"/>
    </location>
</feature>
<evidence type="ECO:0000313" key="11">
    <source>
        <dbReference type="Proteomes" id="UP000539146"/>
    </source>
</evidence>
<evidence type="ECO:0000256" key="8">
    <source>
        <dbReference type="SAM" id="Phobius"/>
    </source>
</evidence>
<dbReference type="PANTHER" id="PTHR30477:SF0">
    <property type="entry name" value="METAL TRANSPORT SYSTEM MEMBRANE PROTEIN TM_0125-RELATED"/>
    <property type="match status" value="1"/>
</dbReference>
<keyword evidence="4 8" id="KW-1133">Transmembrane helix</keyword>
<evidence type="ECO:0000313" key="10">
    <source>
        <dbReference type="EMBL" id="NUU27297.1"/>
    </source>
</evidence>
<accession>A0A850DPA2</accession>
<feature type="transmembrane region" description="Helical" evidence="8">
    <location>
        <begin position="24"/>
        <end position="43"/>
    </location>
</feature>
<sequence length="315" mass="32277">MDVLSTVFSFQDYGELLVLVQNSIWAGAVLGIVGGLIGPFVVARNMPFAVHGISELSFAGASAALLFGANVVTGSLVGSVVAALLIGLLGSRARERNSIIAVLMPFGLGLGILCLALYKGRAANKFGLLTGQIVSVDNPQLTSLVVVSAIVVVTLLLVWRPLMFSSVDPDVAAAAGVPVRTLALVFMLALGLATAVSVQIVGALLVLSLLVTPAAAALRLTSHPVVVPVLSTVFAVVSVVGGILLALGGGLPISPYVTTISFLIWVVCRIVGSRRDRRGRDRVAVREQTAGGEPRLPAGGADASTDAGRREGVTA</sequence>
<keyword evidence="12" id="KW-1185">Reference proteome</keyword>
<dbReference type="GO" id="GO:0010043">
    <property type="term" value="P:response to zinc ion"/>
    <property type="evidence" value="ECO:0007669"/>
    <property type="project" value="TreeGrafter"/>
</dbReference>
<organism evidence="10 11">
    <name type="scientific">Curtobacterium citreum</name>
    <dbReference type="NCBI Taxonomy" id="2036"/>
    <lineage>
        <taxon>Bacteria</taxon>
        <taxon>Bacillati</taxon>
        <taxon>Actinomycetota</taxon>
        <taxon>Actinomycetes</taxon>
        <taxon>Micrococcales</taxon>
        <taxon>Microbacteriaceae</taxon>
        <taxon>Curtobacterium</taxon>
    </lineage>
</organism>
<dbReference type="Proteomes" id="UP001652264">
    <property type="component" value="Unassembled WGS sequence"/>
</dbReference>
<dbReference type="Pfam" id="PF00950">
    <property type="entry name" value="ABC-3"/>
    <property type="match status" value="1"/>
</dbReference>
<dbReference type="RefSeq" id="WP_058741889.1">
    <property type="nucleotide sequence ID" value="NZ_BAAAWP010000001.1"/>
</dbReference>
<dbReference type="InterPro" id="IPR037294">
    <property type="entry name" value="ABC_BtuC-like"/>
</dbReference>
<dbReference type="SUPFAM" id="SSF81345">
    <property type="entry name" value="ABC transporter involved in vitamin B12 uptake, BtuC"/>
    <property type="match status" value="1"/>
</dbReference>
<gene>
    <name evidence="10" type="ORF">HP467_04110</name>
    <name evidence="9" type="ORF">NYQ28_10765</name>
</gene>
<reference evidence="9 12" key="2">
    <citation type="submission" date="2022-08" db="EMBL/GenBank/DDBJ databases">
        <title>Taxonomy of Curtobacterium flaccumfaciens.</title>
        <authorList>
            <person name="Osdaghi E."/>
            <person name="Taghavi S.M."/>
            <person name="Hamidizade M."/>
            <person name="Abachi H."/>
            <person name="Fazliarab A."/>
            <person name="Baeyen S."/>
            <person name="Portier P."/>
            <person name="Van Vaerenbergh J."/>
            <person name="Jacques M.-A."/>
        </authorList>
    </citation>
    <scope>NUCLEOTIDE SEQUENCE [LARGE SCALE GENOMIC DNA]</scope>
    <source>
        <strain evidence="9 12">LMG8786T</strain>
    </source>
</reference>
<reference evidence="10 11" key="1">
    <citation type="submission" date="2020-05" db="EMBL/GenBank/DDBJ databases">
        <title>Genome Sequencing of Type Strains.</title>
        <authorList>
            <person name="Lemaire J.F."/>
            <person name="Inderbitzin P."/>
            <person name="Gregorio O.A."/>
            <person name="Collins S.B."/>
            <person name="Wespe N."/>
            <person name="Knight-Connoni V."/>
        </authorList>
    </citation>
    <scope>NUCLEOTIDE SEQUENCE [LARGE SCALE GENOMIC DNA]</scope>
    <source>
        <strain evidence="10 11">DSM 20512</strain>
    </source>
</reference>
<evidence type="ECO:0000256" key="5">
    <source>
        <dbReference type="ARBA" id="ARBA00023136"/>
    </source>
</evidence>
<comment type="similarity">
    <text evidence="2 6">Belongs to the ABC-3 integral membrane protein family.</text>
</comment>
<evidence type="ECO:0000256" key="7">
    <source>
        <dbReference type="SAM" id="MobiDB-lite"/>
    </source>
</evidence>
<dbReference type="GO" id="GO:0055085">
    <property type="term" value="P:transmembrane transport"/>
    <property type="evidence" value="ECO:0007669"/>
    <property type="project" value="InterPro"/>
</dbReference>
<evidence type="ECO:0000256" key="3">
    <source>
        <dbReference type="ARBA" id="ARBA00022692"/>
    </source>
</evidence>
<proteinExistence type="inferred from homology"/>
<dbReference type="Proteomes" id="UP000539146">
    <property type="component" value="Unassembled WGS sequence"/>
</dbReference>
<dbReference type="AlphaFoldDB" id="A0A850DPA2"/>
<dbReference type="EMBL" id="JANVAD010000005">
    <property type="protein sequence ID" value="MCS6523046.1"/>
    <property type="molecule type" value="Genomic_DNA"/>
</dbReference>
<feature type="transmembrane region" description="Helical" evidence="8">
    <location>
        <begin position="98"/>
        <end position="118"/>
    </location>
</feature>
<dbReference type="GO" id="GO:0043190">
    <property type="term" value="C:ATP-binding cassette (ABC) transporter complex"/>
    <property type="evidence" value="ECO:0007669"/>
    <property type="project" value="InterPro"/>
</dbReference>
<evidence type="ECO:0000313" key="12">
    <source>
        <dbReference type="Proteomes" id="UP001652264"/>
    </source>
</evidence>
<evidence type="ECO:0000313" key="9">
    <source>
        <dbReference type="EMBL" id="MCS6523046.1"/>
    </source>
</evidence>
<evidence type="ECO:0000256" key="4">
    <source>
        <dbReference type="ARBA" id="ARBA00022989"/>
    </source>
</evidence>